<keyword evidence="1" id="KW-1133">Transmembrane helix</keyword>
<keyword evidence="1" id="KW-0812">Transmembrane</keyword>
<evidence type="ECO:0000313" key="3">
    <source>
        <dbReference type="Proteomes" id="UP001198190"/>
    </source>
</evidence>
<name>A0AAW4UBS2_9FIRM</name>
<organism evidence="2 3">
    <name type="scientific">Megamonas funiformis</name>
    <dbReference type="NCBI Taxonomy" id="437897"/>
    <lineage>
        <taxon>Bacteria</taxon>
        <taxon>Bacillati</taxon>
        <taxon>Bacillota</taxon>
        <taxon>Negativicutes</taxon>
        <taxon>Selenomonadales</taxon>
        <taxon>Selenomonadaceae</taxon>
        <taxon>Megamonas</taxon>
    </lineage>
</organism>
<accession>A0AAW4UBS2</accession>
<comment type="caution">
    <text evidence="2">The sequence shown here is derived from an EMBL/GenBank/DDBJ whole genome shotgun (WGS) entry which is preliminary data.</text>
</comment>
<feature type="transmembrane region" description="Helical" evidence="1">
    <location>
        <begin position="40"/>
        <end position="65"/>
    </location>
</feature>
<evidence type="ECO:0000313" key="2">
    <source>
        <dbReference type="EMBL" id="MCB6829096.1"/>
    </source>
</evidence>
<dbReference type="RefSeq" id="WP_117898235.1">
    <property type="nucleotide sequence ID" value="NZ_BSQS01000004.1"/>
</dbReference>
<keyword evidence="1" id="KW-0472">Membrane</keyword>
<feature type="transmembrane region" description="Helical" evidence="1">
    <location>
        <begin position="86"/>
        <end position="104"/>
    </location>
</feature>
<proteinExistence type="predicted"/>
<dbReference type="EMBL" id="JAJCGD010000035">
    <property type="protein sequence ID" value="MCB6829096.1"/>
    <property type="molecule type" value="Genomic_DNA"/>
</dbReference>
<dbReference type="AlphaFoldDB" id="A0AAW4UBS2"/>
<reference evidence="2" key="1">
    <citation type="submission" date="2021-10" db="EMBL/GenBank/DDBJ databases">
        <title>Collection of gut derived symbiotic bacterial strains cultured from healthy donors.</title>
        <authorList>
            <person name="Lin H."/>
            <person name="Littmann E."/>
            <person name="Claire K."/>
            <person name="Pamer E."/>
        </authorList>
    </citation>
    <scope>NUCLEOTIDE SEQUENCE</scope>
    <source>
        <strain evidence="2">MSK.7.16</strain>
    </source>
</reference>
<gene>
    <name evidence="2" type="ORF">LIY65_10375</name>
</gene>
<dbReference type="Proteomes" id="UP001198190">
    <property type="component" value="Unassembled WGS sequence"/>
</dbReference>
<evidence type="ECO:0000256" key="1">
    <source>
        <dbReference type="SAM" id="Phobius"/>
    </source>
</evidence>
<feature type="transmembrane region" description="Helical" evidence="1">
    <location>
        <begin position="116"/>
        <end position="149"/>
    </location>
</feature>
<sequence length="154" mass="17679">MLDKISIISSKIKRNCLSLVIASVIISIIFGKSIAREVEFLLVIDMLIFFLILFCLFIDSMIDIINNIRSYDSIISWFKHFLITRYPFPASMIMNISILIKTLIKSNYAFERFVGIIFAILMIQVCMVFIYVIVSGLIIPLGKLLIILFRGDTL</sequence>
<protein>
    <submittedName>
        <fullName evidence="2">Uncharacterized protein</fullName>
    </submittedName>
</protein>
<feature type="transmembrane region" description="Helical" evidence="1">
    <location>
        <begin position="16"/>
        <end position="34"/>
    </location>
</feature>